<evidence type="ECO:0008006" key="2">
    <source>
        <dbReference type="Google" id="ProtNLM"/>
    </source>
</evidence>
<reference evidence="1" key="2">
    <citation type="journal article" date="2018" name="ISME J.">
        <title>A dynamic microbial community with high functional redundancy inhabits the cold, oxic subseafloor aquifer.</title>
        <authorList>
            <person name="Tully B.J."/>
            <person name="Wheat C.G."/>
            <person name="Glazer B.T."/>
            <person name="Huber J.A."/>
        </authorList>
    </citation>
    <scope>NUCLEOTIDE SEQUENCE</scope>
    <source>
        <strain evidence="1">NORP83</strain>
    </source>
</reference>
<proteinExistence type="predicted"/>
<accession>A0A2A4Z030</accession>
<sequence length="281" mass="32606">MKFIDYNIDDIELPDGWTDKANELTSKLIIETSSEERKKIIKANSKHWGLLKSKLAEISNGKCWYTEAKQEGTDTDVDHFRPKNSVSEGNKKNDGYWWLAFDPKNYRYSCISANRRRTDKKTEITGGKGDHFPLCNPHKRAISPAHDLDEELPELLDPCDEVDVMQITYADNGEALASHSKDKNLRQYQRAIKSINIYNLNHSDFKEARIELRNKLSKFKTDAEKNYKKLETGDAAHKEAYRQAIRNIKACLKPEQPYSRFCRDYIEPFSRTDECLKGIFT</sequence>
<reference key="1">
    <citation type="submission" date="2017-08" db="EMBL/GenBank/DDBJ databases">
        <title>A dynamic microbial community with high functional redundancy inhabits the cold, oxic subseafloor aquifer.</title>
        <authorList>
            <person name="Tully B.J."/>
            <person name="Wheat C.G."/>
            <person name="Glazer B.T."/>
            <person name="Huber J.A."/>
        </authorList>
    </citation>
    <scope>NUCLEOTIDE SEQUENCE [LARGE SCALE GENOMIC DNA]</scope>
</reference>
<organism evidence="1">
    <name type="scientific">OCS116 cluster bacterium</name>
    <dbReference type="NCBI Taxonomy" id="2030921"/>
    <lineage>
        <taxon>Bacteria</taxon>
        <taxon>Pseudomonadati</taxon>
        <taxon>Pseudomonadota</taxon>
        <taxon>Alphaproteobacteria</taxon>
        <taxon>OCS116 cluster</taxon>
    </lineage>
</organism>
<dbReference type="EMBL" id="NVUS01000013">
    <property type="protein sequence ID" value="PCJ00090.1"/>
    <property type="molecule type" value="Genomic_DNA"/>
</dbReference>
<comment type="caution">
    <text evidence="1">The sequence shown here is derived from an EMBL/GenBank/DDBJ whole genome shotgun (WGS) entry which is preliminary data.</text>
</comment>
<gene>
    <name evidence="1" type="ORF">COB13_10895</name>
</gene>
<dbReference type="AlphaFoldDB" id="A0A2A4Z030"/>
<evidence type="ECO:0000313" key="1">
    <source>
        <dbReference type="EMBL" id="PCJ00090.1"/>
    </source>
</evidence>
<dbReference type="Gene3D" id="1.10.30.50">
    <property type="match status" value="1"/>
</dbReference>
<protein>
    <recommendedName>
        <fullName evidence="2">TIGR02646 family protein</fullName>
    </recommendedName>
</protein>
<name>A0A2A4Z030_9PROT</name>